<comment type="caution">
    <text evidence="2">The sequence shown here is derived from an EMBL/GenBank/DDBJ whole genome shotgun (WGS) entry which is preliminary data.</text>
</comment>
<organism evidence="2 3">
    <name type="scientific">Aquamicrobium defluvii</name>
    <dbReference type="NCBI Taxonomy" id="69279"/>
    <lineage>
        <taxon>Bacteria</taxon>
        <taxon>Pseudomonadati</taxon>
        <taxon>Pseudomonadota</taxon>
        <taxon>Alphaproteobacteria</taxon>
        <taxon>Hyphomicrobiales</taxon>
        <taxon>Phyllobacteriaceae</taxon>
        <taxon>Aquamicrobium</taxon>
    </lineage>
</organism>
<name>A0A4R6Y8A6_9HYPH</name>
<dbReference type="InterPro" id="IPR036866">
    <property type="entry name" value="RibonucZ/Hydroxyglut_hydro"/>
</dbReference>
<proteinExistence type="predicted"/>
<protein>
    <recommendedName>
        <fullName evidence="1">Metallo-beta-lactamase domain-containing protein</fullName>
    </recommendedName>
</protein>
<dbReference type="EMBL" id="SNZF01000032">
    <property type="protein sequence ID" value="TDR31607.1"/>
    <property type="molecule type" value="Genomic_DNA"/>
</dbReference>
<dbReference type="GO" id="GO:0004521">
    <property type="term" value="F:RNA endonuclease activity"/>
    <property type="evidence" value="ECO:0007669"/>
    <property type="project" value="TreeGrafter"/>
</dbReference>
<evidence type="ECO:0000313" key="2">
    <source>
        <dbReference type="EMBL" id="TDR31607.1"/>
    </source>
</evidence>
<gene>
    <name evidence="2" type="ORF">DES43_13230</name>
</gene>
<dbReference type="PANTHER" id="PTHR11203">
    <property type="entry name" value="CLEAVAGE AND POLYADENYLATION SPECIFICITY FACTOR FAMILY MEMBER"/>
    <property type="match status" value="1"/>
</dbReference>
<dbReference type="PANTHER" id="PTHR11203:SF37">
    <property type="entry name" value="INTEGRATOR COMPLEX SUBUNIT 11"/>
    <property type="match status" value="1"/>
</dbReference>
<dbReference type="InterPro" id="IPR001279">
    <property type="entry name" value="Metallo-B-lactamas"/>
</dbReference>
<accession>A0A4R6Y8A6</accession>
<keyword evidence="3" id="KW-1185">Reference proteome</keyword>
<feature type="domain" description="Metallo-beta-lactamase" evidence="1">
    <location>
        <begin position="15"/>
        <end position="193"/>
    </location>
</feature>
<sequence>MTLEVELAGGFGEKGRTSVVVGREGQRVMLDAGIKVGATGRDYYPRPLTPVDRLDAVLISHAHEDHVGALNWLLSEGFRGRILMTRETLDEAPATLAAYGEKALVEAYPFPVDRIELFRPGDVLDVAGFRIATGRSGHVVGGVWFSLEDEGTRVVYCADVVPDSAVFVMDRMPECDLLLLDASYGADPVSGGERAERIAAWIAERTGGCLLPTPLSGRSLELVAAMPGRFAVHASMREHLLAQIEARDALKPGMPELLRARIDAALDWTDGGPLPECPLLADDGMGRAGPSARLIPLADAQGFPILLSGHLPVGTPGYELHAKGRADWIRMPTHPTLAGNVEIWEKSGRPAVLGHSCGPDEIARLGEHIPALQSARRTGERLVVGQKASA</sequence>
<reference evidence="2 3" key="1">
    <citation type="submission" date="2019-03" db="EMBL/GenBank/DDBJ databases">
        <title>Genomic Encyclopedia of Type Strains, Phase IV (KMG-IV): sequencing the most valuable type-strain genomes for metagenomic binning, comparative biology and taxonomic classification.</title>
        <authorList>
            <person name="Goeker M."/>
        </authorList>
    </citation>
    <scope>NUCLEOTIDE SEQUENCE [LARGE SCALE GENOMIC DNA]</scope>
    <source>
        <strain evidence="2 3">DSM 11603</strain>
    </source>
</reference>
<dbReference type="Gene3D" id="3.60.15.10">
    <property type="entry name" value="Ribonuclease Z/Hydroxyacylglutathione hydrolase-like"/>
    <property type="match status" value="1"/>
</dbReference>
<evidence type="ECO:0000259" key="1">
    <source>
        <dbReference type="SMART" id="SM00849"/>
    </source>
</evidence>
<dbReference type="InterPro" id="IPR050698">
    <property type="entry name" value="MBL"/>
</dbReference>
<evidence type="ECO:0000313" key="3">
    <source>
        <dbReference type="Proteomes" id="UP000294958"/>
    </source>
</evidence>
<dbReference type="Pfam" id="PF00753">
    <property type="entry name" value="Lactamase_B"/>
    <property type="match status" value="1"/>
</dbReference>
<dbReference type="RefSeq" id="WP_342585407.1">
    <property type="nucleotide sequence ID" value="NZ_KK073911.1"/>
</dbReference>
<dbReference type="SUPFAM" id="SSF56281">
    <property type="entry name" value="Metallo-hydrolase/oxidoreductase"/>
    <property type="match status" value="1"/>
</dbReference>
<dbReference type="Proteomes" id="UP000294958">
    <property type="component" value="Unassembled WGS sequence"/>
</dbReference>
<dbReference type="AlphaFoldDB" id="A0A4R6Y8A6"/>
<dbReference type="SMART" id="SM00849">
    <property type="entry name" value="Lactamase_B"/>
    <property type="match status" value="1"/>
</dbReference>